<evidence type="ECO:0000313" key="3">
    <source>
        <dbReference type="Proteomes" id="UP000748108"/>
    </source>
</evidence>
<evidence type="ECO:0000313" key="2">
    <source>
        <dbReference type="EMBL" id="MBT9282736.1"/>
    </source>
</evidence>
<organism evidence="2 3">
    <name type="scientific">Hydrogenibacillus schlegelii</name>
    <name type="common">Bacillus schlegelii</name>
    <dbReference type="NCBI Taxonomy" id="1484"/>
    <lineage>
        <taxon>Bacteria</taxon>
        <taxon>Bacillati</taxon>
        <taxon>Bacillota</taxon>
        <taxon>Bacilli</taxon>
        <taxon>Bacillales</taxon>
        <taxon>Bacillales Family X. Incertae Sedis</taxon>
        <taxon>Hydrogenibacillus</taxon>
    </lineage>
</organism>
<proteinExistence type="predicted"/>
<dbReference type="GO" id="GO:0006313">
    <property type="term" value="P:DNA transposition"/>
    <property type="evidence" value="ECO:0007669"/>
    <property type="project" value="InterPro"/>
</dbReference>
<protein>
    <submittedName>
        <fullName evidence="2">Transposase</fullName>
    </submittedName>
</protein>
<accession>A0A947D2A5</accession>
<dbReference type="GO" id="GO:0004803">
    <property type="term" value="F:transposase activity"/>
    <property type="evidence" value="ECO:0007669"/>
    <property type="project" value="InterPro"/>
</dbReference>
<dbReference type="GO" id="GO:0003677">
    <property type="term" value="F:DNA binding"/>
    <property type="evidence" value="ECO:0007669"/>
    <property type="project" value="InterPro"/>
</dbReference>
<dbReference type="InterPro" id="IPR002559">
    <property type="entry name" value="Transposase_11"/>
</dbReference>
<sequence>MTDPDARLDRKRSGQEAHWRYLIHHTVDTRSSVILRTQAKIITGTAEREAALEALLDIRREHPCLRIQSASGDGGYADTETLDRLLKMDVVPLIPVRSLQKEALSGWRRAVRDPEKARQRWSKIKAGLVQSIVRRLNGQMHDRAKRTRRVVIERLFAEGKAQHGLSRARSRGLEAMRGKPSQNLKRISRYVRKRPQTGSSVCLKPAYERLTKGAAAFLTVLFVRASDLVGRRWSIQWT</sequence>
<evidence type="ECO:0000259" key="1">
    <source>
        <dbReference type="Pfam" id="PF01609"/>
    </source>
</evidence>
<gene>
    <name evidence="2" type="ORF">KM312_08880</name>
</gene>
<comment type="caution">
    <text evidence="2">The sequence shown here is derived from an EMBL/GenBank/DDBJ whole genome shotgun (WGS) entry which is preliminary data.</text>
</comment>
<feature type="domain" description="Transposase IS4-like" evidence="1">
    <location>
        <begin position="19"/>
        <end position="176"/>
    </location>
</feature>
<dbReference type="Proteomes" id="UP000748108">
    <property type="component" value="Unassembled WGS sequence"/>
</dbReference>
<name>A0A947D2A5_HYDSH</name>
<reference evidence="2" key="1">
    <citation type="journal article" date="2021" name="Microbiology">
        <title>Metagenomic Analysis of the Microbial Community in the Underground Coal Fire Area (Kemerovo Region, Russia) Revealed Predominance of Thermophilic Members of the Phyla Deinococcus-thermus, Aquificae, and Firmicutes.</title>
        <authorList>
            <person name="Kadnikov V."/>
            <person name="Mardanov A.V."/>
            <person name="Beletsky A.V."/>
            <person name="Karnachuk O.V."/>
            <person name="Ravin N.V."/>
        </authorList>
    </citation>
    <scope>NUCLEOTIDE SEQUENCE</scope>
    <source>
        <strain evidence="2">RBS10-49</strain>
    </source>
</reference>
<dbReference type="EMBL" id="JAHHQF010000069">
    <property type="protein sequence ID" value="MBT9282736.1"/>
    <property type="molecule type" value="Genomic_DNA"/>
</dbReference>
<dbReference type="AlphaFoldDB" id="A0A947D2A5"/>
<dbReference type="Pfam" id="PF01609">
    <property type="entry name" value="DDE_Tnp_1"/>
    <property type="match status" value="1"/>
</dbReference>